<accession>A0A396JNF8</accession>
<gene>
    <name evidence="2" type="ORF">MtrunA17_Chr1g0181741</name>
</gene>
<feature type="region of interest" description="Disordered" evidence="1">
    <location>
        <begin position="1"/>
        <end position="58"/>
    </location>
</feature>
<comment type="caution">
    <text evidence="2">The sequence shown here is derived from an EMBL/GenBank/DDBJ whole genome shotgun (WGS) entry which is preliminary data.</text>
</comment>
<name>A0A396JNF8_MEDTR</name>
<protein>
    <submittedName>
        <fullName evidence="2">Uncharacterized protein</fullName>
    </submittedName>
</protein>
<sequence length="121" mass="14389">MDLQQEQPDVGLQHMEEQELEEELHAMDVEMEDAEPQQRRKKKEKVVDPEPLDDYPSGPHEIDMMWKYHVHVARKAADGEWREKLKCINNGKKIEEMHDDDTRPIMAARWWENRLQGTDLG</sequence>
<organism evidence="2">
    <name type="scientific">Medicago truncatula</name>
    <name type="common">Barrel medic</name>
    <name type="synonym">Medicago tribuloides</name>
    <dbReference type="NCBI Taxonomy" id="3880"/>
    <lineage>
        <taxon>Eukaryota</taxon>
        <taxon>Viridiplantae</taxon>
        <taxon>Streptophyta</taxon>
        <taxon>Embryophyta</taxon>
        <taxon>Tracheophyta</taxon>
        <taxon>Spermatophyta</taxon>
        <taxon>Magnoliopsida</taxon>
        <taxon>eudicotyledons</taxon>
        <taxon>Gunneridae</taxon>
        <taxon>Pentapetalae</taxon>
        <taxon>rosids</taxon>
        <taxon>fabids</taxon>
        <taxon>Fabales</taxon>
        <taxon>Fabaceae</taxon>
        <taxon>Papilionoideae</taxon>
        <taxon>50 kb inversion clade</taxon>
        <taxon>NPAAA clade</taxon>
        <taxon>Hologalegina</taxon>
        <taxon>IRL clade</taxon>
        <taxon>Trifolieae</taxon>
        <taxon>Medicago</taxon>
    </lineage>
</organism>
<dbReference type="Proteomes" id="UP000265566">
    <property type="component" value="Chromosome 1"/>
</dbReference>
<dbReference type="AlphaFoldDB" id="A0A396JNF8"/>
<proteinExistence type="predicted"/>
<evidence type="ECO:0000313" key="2">
    <source>
        <dbReference type="EMBL" id="RHN79840.1"/>
    </source>
</evidence>
<dbReference type="EMBL" id="PSQE01000001">
    <property type="protein sequence ID" value="RHN79840.1"/>
    <property type="molecule type" value="Genomic_DNA"/>
</dbReference>
<evidence type="ECO:0000256" key="1">
    <source>
        <dbReference type="SAM" id="MobiDB-lite"/>
    </source>
</evidence>
<dbReference type="Gramene" id="rna3687">
    <property type="protein sequence ID" value="RHN79840.1"/>
    <property type="gene ID" value="gene3687"/>
</dbReference>
<reference evidence="2" key="1">
    <citation type="journal article" date="2018" name="Nat. Plants">
        <title>Whole-genome landscape of Medicago truncatula symbiotic genes.</title>
        <authorList>
            <person name="Pecrix Y."/>
            <person name="Gamas P."/>
            <person name="Carrere S."/>
        </authorList>
    </citation>
    <scope>NUCLEOTIDE SEQUENCE</scope>
    <source>
        <tissue evidence="2">Leaves</tissue>
    </source>
</reference>